<keyword evidence="2" id="KW-0548">Nucleotidyltransferase</keyword>
<dbReference type="InterPro" id="IPR021109">
    <property type="entry name" value="Peptidase_aspartic_dom_sf"/>
</dbReference>
<dbReference type="GO" id="GO:0016779">
    <property type="term" value="F:nucleotidyltransferase activity"/>
    <property type="evidence" value="ECO:0007669"/>
    <property type="project" value="UniProtKB-KW"/>
</dbReference>
<evidence type="ECO:0000256" key="6">
    <source>
        <dbReference type="SAM" id="MobiDB-lite"/>
    </source>
</evidence>
<protein>
    <recommendedName>
        <fullName evidence="7">Reverse transcriptase domain-containing protein</fullName>
    </recommendedName>
</protein>
<keyword evidence="3" id="KW-0540">Nuclease</keyword>
<proteinExistence type="predicted"/>
<reference evidence="8" key="1">
    <citation type="journal article" date="2020" name="Microb. Genom.">
        <title>Genetic diversity of clinical and environmental Mucorales isolates obtained from an investigation of mucormycosis cases among solid organ transplant recipients.</title>
        <authorList>
            <person name="Nguyen M.H."/>
            <person name="Kaul D."/>
            <person name="Muto C."/>
            <person name="Cheng S.J."/>
            <person name="Richter R.A."/>
            <person name="Bruno V.M."/>
            <person name="Liu G."/>
            <person name="Beyhan S."/>
            <person name="Sundermann A.J."/>
            <person name="Mounaud S."/>
            <person name="Pasculle A.W."/>
            <person name="Nierman W.C."/>
            <person name="Driscoll E."/>
            <person name="Cumbie R."/>
            <person name="Clancy C.J."/>
            <person name="Dupont C.L."/>
        </authorList>
    </citation>
    <scope>NUCLEOTIDE SEQUENCE</scope>
    <source>
        <strain evidence="8">GL16</strain>
    </source>
</reference>
<sequence>MNGQSNTHNNNKSIKHENSQHQLNVILSDIETNYDPSQIELCAAIRPERPPDVTTATPYNKIKPTSKSKGKQPTLARKVVTRSHLEEVQPVSNQQNTSQHDINMDTDLPIQDRETIKQKRTRTKSEPALIQYDIVSDVMKQKADIEIGELIQVAPTLRRKLVSECRPKRISTKQQQQNQQQPMIQALDIVDDELNTTAAHSTVYINDKKIKTLVDCGAAKTCMSKELADMLGLEIDAPSESVFTLGNNSKQPALGIIYDVPIEVKEDIIIPCTVEVLPSCPSHLILGTNWLNRAKAKIDFNSSTLKVRYKNKKAEIEIHFIRKNAALPKIKALHQNYQQPISLTNSKITKHVHFNNEESDESHDMDTDSSTESEESYSEEEDAEKEEEQSLLVLDDDQGEKVDIILEKETYRIKASSTGLTIHANTSKTITIDKPMEERNNHVYLFDVTHPTLLPAQGYFDPCTSLVSNKRNLEIHIFNRTGKDIQIEPEEELGILEKFNLQKDTIVNAYNLSDNPELCALERRHISEVEEDEKTLDPDLLDKFETQDLSDDIKLELNKLLQEYKHIFDWDNNTMGHTDLIQHRIILEKDTMPIRHRPYRLSPIEAEYLQKELDKYCKLGIISPSNSPWAAPVILVKKKNGEYRMVIDYRKLNTVTKKDSYPLPRIDDLLDTLGKAKIFSALDMRAGFHQVPVEESSKEYTAFTTKFGTYHYNMLPMGLVNSPATFQRLIDLCFRPLLNKCLVAYIDDLNVYSQNPYEHLEHLKQVFECIDVANLKLNPEKCIFFKKDLKFLGYIVTKEGIQTDPSKIQKIVECPIPKTVTQTRSFLGLASYYRRFIKNFASIARPLHELTKTKKKVPWTDKATQAFEQLKKLLTTAPVLARPDFNKQFILVTDASKLGLGCILTQLDKEGREHPIIFASRGLKSGEVNYAPTKLECLAVVWAVKLFRPYLLGKKFTIITDHSALTGLLKTSNPTGIIARWIVILSEYEFEIKYRPGRVNESADFMSRLGY</sequence>
<evidence type="ECO:0000256" key="5">
    <source>
        <dbReference type="ARBA" id="ARBA00023268"/>
    </source>
</evidence>
<dbReference type="Pfam" id="PF17919">
    <property type="entry name" value="RT_RNaseH_2"/>
    <property type="match status" value="1"/>
</dbReference>
<evidence type="ECO:0000259" key="7">
    <source>
        <dbReference type="PROSITE" id="PS50878"/>
    </source>
</evidence>
<dbReference type="PANTHER" id="PTHR37984:SF5">
    <property type="entry name" value="PROTEIN NYNRIN-LIKE"/>
    <property type="match status" value="1"/>
</dbReference>
<dbReference type="InterPro" id="IPR041577">
    <property type="entry name" value="RT_RNaseH_2"/>
</dbReference>
<organism evidence="8 9">
    <name type="scientific">Rhizopus oryzae</name>
    <name type="common">Mucormycosis agent</name>
    <name type="synonym">Rhizopus arrhizus var. delemar</name>
    <dbReference type="NCBI Taxonomy" id="64495"/>
    <lineage>
        <taxon>Eukaryota</taxon>
        <taxon>Fungi</taxon>
        <taxon>Fungi incertae sedis</taxon>
        <taxon>Mucoromycota</taxon>
        <taxon>Mucoromycotina</taxon>
        <taxon>Mucoromycetes</taxon>
        <taxon>Mucorales</taxon>
        <taxon>Mucorineae</taxon>
        <taxon>Rhizopodaceae</taxon>
        <taxon>Rhizopus</taxon>
    </lineage>
</organism>
<keyword evidence="4" id="KW-0255">Endonuclease</keyword>
<dbReference type="Gene3D" id="2.40.70.10">
    <property type="entry name" value="Acid Proteases"/>
    <property type="match status" value="1"/>
</dbReference>
<dbReference type="AlphaFoldDB" id="A0A9P7C9J3"/>
<feature type="region of interest" description="Disordered" evidence="6">
    <location>
        <begin position="50"/>
        <end position="75"/>
    </location>
</feature>
<dbReference type="Gene3D" id="3.30.70.270">
    <property type="match status" value="2"/>
</dbReference>
<feature type="compositionally biased region" description="Polar residues" evidence="6">
    <location>
        <begin position="54"/>
        <end position="63"/>
    </location>
</feature>
<dbReference type="PANTHER" id="PTHR37984">
    <property type="entry name" value="PROTEIN CBG26694"/>
    <property type="match status" value="1"/>
</dbReference>
<evidence type="ECO:0000256" key="2">
    <source>
        <dbReference type="ARBA" id="ARBA00022695"/>
    </source>
</evidence>
<evidence type="ECO:0000256" key="1">
    <source>
        <dbReference type="ARBA" id="ARBA00022679"/>
    </source>
</evidence>
<dbReference type="Gene3D" id="3.10.10.10">
    <property type="entry name" value="HIV Type 1 Reverse Transcriptase, subunit A, domain 1"/>
    <property type="match status" value="1"/>
</dbReference>
<dbReference type="EMBL" id="JAANIT010001184">
    <property type="protein sequence ID" value="KAG1541730.1"/>
    <property type="molecule type" value="Genomic_DNA"/>
</dbReference>
<dbReference type="CDD" id="cd01647">
    <property type="entry name" value="RT_LTR"/>
    <property type="match status" value="1"/>
</dbReference>
<dbReference type="PROSITE" id="PS50878">
    <property type="entry name" value="RT_POL"/>
    <property type="match status" value="1"/>
</dbReference>
<evidence type="ECO:0000313" key="9">
    <source>
        <dbReference type="Proteomes" id="UP000717996"/>
    </source>
</evidence>
<dbReference type="GO" id="GO:0004519">
    <property type="term" value="F:endonuclease activity"/>
    <property type="evidence" value="ECO:0007669"/>
    <property type="project" value="UniProtKB-KW"/>
</dbReference>
<feature type="region of interest" description="Disordered" evidence="6">
    <location>
        <begin position="355"/>
        <end position="391"/>
    </location>
</feature>
<dbReference type="Proteomes" id="UP000717996">
    <property type="component" value="Unassembled WGS sequence"/>
</dbReference>
<comment type="caution">
    <text evidence="8">The sequence shown here is derived from an EMBL/GenBank/DDBJ whole genome shotgun (WGS) entry which is preliminary data.</text>
</comment>
<gene>
    <name evidence="8" type="ORF">G6F51_007711</name>
</gene>
<dbReference type="InterPro" id="IPR000477">
    <property type="entry name" value="RT_dom"/>
</dbReference>
<dbReference type="SUPFAM" id="SSF50630">
    <property type="entry name" value="Acid proteases"/>
    <property type="match status" value="1"/>
</dbReference>
<dbReference type="CDD" id="cd00303">
    <property type="entry name" value="retropepsin_like"/>
    <property type="match status" value="1"/>
</dbReference>
<dbReference type="CDD" id="cd09274">
    <property type="entry name" value="RNase_HI_RT_Ty3"/>
    <property type="match status" value="1"/>
</dbReference>
<name>A0A9P7C9J3_RHIOR</name>
<dbReference type="InterPro" id="IPR043502">
    <property type="entry name" value="DNA/RNA_pol_sf"/>
</dbReference>
<dbReference type="SUPFAM" id="SSF56672">
    <property type="entry name" value="DNA/RNA polymerases"/>
    <property type="match status" value="1"/>
</dbReference>
<dbReference type="Pfam" id="PF00078">
    <property type="entry name" value="RVT_1"/>
    <property type="match status" value="1"/>
</dbReference>
<accession>A0A9P7C9J3</accession>
<evidence type="ECO:0000256" key="3">
    <source>
        <dbReference type="ARBA" id="ARBA00022722"/>
    </source>
</evidence>
<feature type="domain" description="Reverse transcriptase" evidence="7">
    <location>
        <begin position="617"/>
        <end position="796"/>
    </location>
</feature>
<feature type="compositionally biased region" description="Acidic residues" evidence="6">
    <location>
        <begin position="357"/>
        <end position="391"/>
    </location>
</feature>
<keyword evidence="1" id="KW-0808">Transferase</keyword>
<dbReference type="Pfam" id="PF13975">
    <property type="entry name" value="gag-asp_proteas"/>
    <property type="match status" value="1"/>
</dbReference>
<dbReference type="InterPro" id="IPR050951">
    <property type="entry name" value="Retrovirus_Pol_polyprotein"/>
</dbReference>
<evidence type="ECO:0000256" key="4">
    <source>
        <dbReference type="ARBA" id="ARBA00022759"/>
    </source>
</evidence>
<keyword evidence="4" id="KW-0378">Hydrolase</keyword>
<keyword evidence="5" id="KW-0511">Multifunctional enzyme</keyword>
<evidence type="ECO:0000313" key="8">
    <source>
        <dbReference type="EMBL" id="KAG1541730.1"/>
    </source>
</evidence>
<dbReference type="InterPro" id="IPR043128">
    <property type="entry name" value="Rev_trsase/Diguanyl_cyclase"/>
</dbReference>
<dbReference type="FunFam" id="3.30.70.270:FF:000020">
    <property type="entry name" value="Transposon Tf2-6 polyprotein-like Protein"/>
    <property type="match status" value="1"/>
</dbReference>